<sequence length="279" mass="32267">MILKNQVLNRHHKKPIVYDVFYNDNKQKRPLVLFCHGYKGFKDWGAWHLVAETFMKANCVFLKFNFSHNGGTVKQPIDFPDLEAFGHNNYSKELEDLNDMIGFVLSDKNEFSQEIDLGQIILIGHSRGGGIATLKASEDSRISKLITWASVSDFKSRFGSEDEIEIWRKTGVKTVLNGRTKQEMPHYYQFYEDFKANETRLDIERAVKLLKIPHLIIHAKDDLSVLYEEALNLHEWNPDSKLLALKDSNHVFGSSHPWEEDMLPEVLNQVVEASIEFIN</sequence>
<dbReference type="Proteomes" id="UP000238426">
    <property type="component" value="Unassembled WGS sequence"/>
</dbReference>
<organism evidence="1 2">
    <name type="scientific">Aurantibacter aestuarii</name>
    <dbReference type="NCBI Taxonomy" id="1266046"/>
    <lineage>
        <taxon>Bacteria</taxon>
        <taxon>Pseudomonadati</taxon>
        <taxon>Bacteroidota</taxon>
        <taxon>Flavobacteriia</taxon>
        <taxon>Flavobacteriales</taxon>
        <taxon>Flavobacteriaceae</taxon>
        <taxon>Aurantibacter</taxon>
    </lineage>
</organism>
<dbReference type="GO" id="GO:0016787">
    <property type="term" value="F:hydrolase activity"/>
    <property type="evidence" value="ECO:0007669"/>
    <property type="project" value="UniProtKB-KW"/>
</dbReference>
<keyword evidence="1" id="KW-0378">Hydrolase</keyword>
<keyword evidence="2" id="KW-1185">Reference proteome</keyword>
<dbReference type="OrthoDB" id="9808543at2"/>
<dbReference type="SUPFAM" id="SSF53474">
    <property type="entry name" value="alpha/beta-Hydrolases"/>
    <property type="match status" value="1"/>
</dbReference>
<protein>
    <submittedName>
        <fullName evidence="1">Alpha/beta hydrolase</fullName>
    </submittedName>
</protein>
<accession>A0A2T1NE64</accession>
<name>A0A2T1NE64_9FLAO</name>
<comment type="caution">
    <text evidence="1">The sequence shown here is derived from an EMBL/GenBank/DDBJ whole genome shotgun (WGS) entry which is preliminary data.</text>
</comment>
<gene>
    <name evidence="1" type="ORF">C7H52_05540</name>
</gene>
<dbReference type="RefSeq" id="WP_106462879.1">
    <property type="nucleotide sequence ID" value="NZ_PXOQ01000007.1"/>
</dbReference>
<reference evidence="1 2" key="1">
    <citation type="submission" date="2018-03" db="EMBL/GenBank/DDBJ databases">
        <title>Mesoflavibacter sp. HG37 and Mesoflavibacter sp. HG96 sp.nov., two marine bacteria isolated from seawater of Western Pacific Ocean.</title>
        <authorList>
            <person name="Cheng H."/>
            <person name="Wu Y.-H."/>
            <person name="Guo L.-L."/>
            <person name="Xu X.-W."/>
        </authorList>
    </citation>
    <scope>NUCLEOTIDE SEQUENCE [LARGE SCALE GENOMIC DNA]</scope>
    <source>
        <strain evidence="1 2">KCTC 32269</strain>
    </source>
</reference>
<evidence type="ECO:0000313" key="1">
    <source>
        <dbReference type="EMBL" id="PSG90738.1"/>
    </source>
</evidence>
<proteinExistence type="predicted"/>
<dbReference type="AlphaFoldDB" id="A0A2T1NE64"/>
<dbReference type="Gene3D" id="3.40.50.1820">
    <property type="entry name" value="alpha/beta hydrolase"/>
    <property type="match status" value="1"/>
</dbReference>
<evidence type="ECO:0000313" key="2">
    <source>
        <dbReference type="Proteomes" id="UP000238426"/>
    </source>
</evidence>
<dbReference type="InterPro" id="IPR029058">
    <property type="entry name" value="AB_hydrolase_fold"/>
</dbReference>
<dbReference type="EMBL" id="PXOQ01000007">
    <property type="protein sequence ID" value="PSG90738.1"/>
    <property type="molecule type" value="Genomic_DNA"/>
</dbReference>